<proteinExistence type="predicted"/>
<dbReference type="RefSeq" id="WP_345213812.1">
    <property type="nucleotide sequence ID" value="NZ_BAABFT010000021.1"/>
</dbReference>
<evidence type="ECO:0000313" key="2">
    <source>
        <dbReference type="Proteomes" id="UP001500582"/>
    </source>
</evidence>
<comment type="caution">
    <text evidence="1">The sequence shown here is derived from an EMBL/GenBank/DDBJ whole genome shotgun (WGS) entry which is preliminary data.</text>
</comment>
<sequence length="473" mass="53657">MEVENKVTPDEVLQQNLASAPEALQTIIKLIAANDIDGVIRKFKHRKEKVAKALKEYNIDQHEVMKRTDKVLDSGEVITQWKLPIAYQPKIVQSGVAFLFGKPVKFKQESTGTDTEFANFLALRKKMRMASLDAANCWLMKSETESAKLFVEYRDPDLTPEELAKPGVVSLKCILLAKSKGDTLYTLFDIYGVMRAFGRGYKTKNEDDKDVEHFDIYTAQFYYFCTKTNGVWSVDSKVNPVGKIPVAYYWQEWQEWYIVQALIERREMLTSKRADNNDYSGDSILVLEGEVKKLPHKDGTGKVVIMEKGGKASYLYPQMVVDLIKEEREDIRHLIHYLTDTPDLSMDNMATLGQDSGKALEMRFFGAVLKAMSQHLYFEEMIDREVSIMKAFMGKVIDVKSEANLKKLEMSIEFGNPLPDNISDYIDMLSTATGGKPVLSQKTAAKLNPLVQDGEKEFGLIKEEGISSDPENI</sequence>
<evidence type="ECO:0008006" key="3">
    <source>
        <dbReference type="Google" id="ProtNLM"/>
    </source>
</evidence>
<accession>A0ABP8HFA4</accession>
<reference evidence="2" key="1">
    <citation type="journal article" date="2019" name="Int. J. Syst. Evol. Microbiol.">
        <title>The Global Catalogue of Microorganisms (GCM) 10K type strain sequencing project: providing services to taxonomists for standard genome sequencing and annotation.</title>
        <authorList>
            <consortium name="The Broad Institute Genomics Platform"/>
            <consortium name="The Broad Institute Genome Sequencing Center for Infectious Disease"/>
            <person name="Wu L."/>
            <person name="Ma J."/>
        </authorList>
    </citation>
    <scope>NUCLEOTIDE SEQUENCE [LARGE SCALE GENOMIC DNA]</scope>
    <source>
        <strain evidence="2">JCM 17705</strain>
    </source>
</reference>
<evidence type="ECO:0000313" key="1">
    <source>
        <dbReference type="EMBL" id="GAA4338570.1"/>
    </source>
</evidence>
<dbReference type="InterPro" id="IPR021145">
    <property type="entry name" value="Portal_protein_SPP1_Gp6-like"/>
</dbReference>
<dbReference type="Pfam" id="PF05133">
    <property type="entry name" value="SPP1_portal"/>
    <property type="match status" value="1"/>
</dbReference>
<keyword evidence="2" id="KW-1185">Reference proteome</keyword>
<organism evidence="1 2">
    <name type="scientific">Mucilaginibacter gynuensis</name>
    <dbReference type="NCBI Taxonomy" id="1302236"/>
    <lineage>
        <taxon>Bacteria</taxon>
        <taxon>Pseudomonadati</taxon>
        <taxon>Bacteroidota</taxon>
        <taxon>Sphingobacteriia</taxon>
        <taxon>Sphingobacteriales</taxon>
        <taxon>Sphingobacteriaceae</taxon>
        <taxon>Mucilaginibacter</taxon>
    </lineage>
</organism>
<dbReference type="Proteomes" id="UP001500582">
    <property type="component" value="Unassembled WGS sequence"/>
</dbReference>
<dbReference type="EMBL" id="BAABFT010000021">
    <property type="protein sequence ID" value="GAA4338570.1"/>
    <property type="molecule type" value="Genomic_DNA"/>
</dbReference>
<protein>
    <recommendedName>
        <fullName evidence="3">SPP1 family phage portal protein</fullName>
    </recommendedName>
</protein>
<gene>
    <name evidence="1" type="ORF">GCM10023149_48630</name>
</gene>
<name>A0ABP8HFA4_9SPHI</name>